<dbReference type="Gene3D" id="1.25.40.10">
    <property type="entry name" value="Tetratricopeptide repeat domain"/>
    <property type="match status" value="1"/>
</dbReference>
<dbReference type="AlphaFoldDB" id="A0A161Y9J8"/>
<dbReference type="Proteomes" id="UP000076503">
    <property type="component" value="Unassembled WGS sequence"/>
</dbReference>
<dbReference type="InterPro" id="IPR011978">
    <property type="entry name" value="YgfB-like"/>
</dbReference>
<dbReference type="RefSeq" id="WP_063360441.1">
    <property type="nucleotide sequence ID" value="NZ_AUXZ01000057.1"/>
</dbReference>
<dbReference type="InterPro" id="IPR011990">
    <property type="entry name" value="TPR-like_helical_dom_sf"/>
</dbReference>
<dbReference type="OrthoDB" id="6399948at2"/>
<comment type="caution">
    <text evidence="1">The sequence shown here is derived from an EMBL/GenBank/DDBJ whole genome shotgun (WGS) entry which is preliminary data.</text>
</comment>
<evidence type="ECO:0008006" key="3">
    <source>
        <dbReference type="Google" id="ProtNLM"/>
    </source>
</evidence>
<gene>
    <name evidence="1" type="ORF">N476_09170</name>
</gene>
<dbReference type="Pfam" id="PF03695">
    <property type="entry name" value="UPF0149"/>
    <property type="match status" value="1"/>
</dbReference>
<proteinExistence type="predicted"/>
<evidence type="ECO:0000313" key="1">
    <source>
        <dbReference type="EMBL" id="KZN52944.1"/>
    </source>
</evidence>
<name>A0A161Y9J8_9GAMM</name>
<reference evidence="1 2" key="1">
    <citation type="submission" date="2013-07" db="EMBL/GenBank/DDBJ databases">
        <title>Comparative Genomic and Metabolomic Analysis of Twelve Strains of Pseudoalteromonas luteoviolacea.</title>
        <authorList>
            <person name="Vynne N.G."/>
            <person name="Mansson M."/>
            <person name="Gram L."/>
        </authorList>
    </citation>
    <scope>NUCLEOTIDE SEQUENCE [LARGE SCALE GENOMIC DNA]</scope>
    <source>
        <strain evidence="1 2">H33</strain>
    </source>
</reference>
<accession>A0A161Y9J8</accession>
<sequence>MARKTILAFSQNTPLQPDYNYIEGFLVGLATLGTEVRVDEWLVNIFGDYQSIDRYQLESLIELSEQCKVAVAKSTYKLPKQCVLSKNDIAKSLDEGAPLPKFCTGFITGLSTALNDLELSAERKEAIVATQAVFAGFTSLDRAKLTFSYSEPTRTFEQEALLAKRRLASTIHSLSDMLSMSPFDFDAFADSEFEGFDYSEFSDEELDAKDDAVRLLLQLDDANDLDLFDEFLNVEEQTFITPAFKKQNEGHFWLIHETRPYMAVRFHKARLLFESNQFQQTCTELEELLKLNPNDNQACRYLYANCLVMLKQWDKLKALLSEYEEGGIFMKSAEVLMQFALGGESAELNVIKQSLIKANKHFVKILTGQEKVKLPEVLGYTLGSKEEVITYIEMGGKKAWLSVEGSLFWLRNKKK</sequence>
<evidence type="ECO:0000313" key="2">
    <source>
        <dbReference type="Proteomes" id="UP000076503"/>
    </source>
</evidence>
<protein>
    <recommendedName>
        <fullName evidence="3">Tetratricopeptide repeat protein</fullName>
    </recommendedName>
</protein>
<dbReference type="EMBL" id="AUXZ01000057">
    <property type="protein sequence ID" value="KZN52944.1"/>
    <property type="molecule type" value="Genomic_DNA"/>
</dbReference>
<dbReference type="PATRIC" id="fig|1365251.3.peg.760"/>
<dbReference type="SUPFAM" id="SSF48452">
    <property type="entry name" value="TPR-like"/>
    <property type="match status" value="1"/>
</dbReference>
<organism evidence="1 2">
    <name type="scientific">Pseudoalteromonas luteoviolacea H33</name>
    <dbReference type="NCBI Taxonomy" id="1365251"/>
    <lineage>
        <taxon>Bacteria</taxon>
        <taxon>Pseudomonadati</taxon>
        <taxon>Pseudomonadota</taxon>
        <taxon>Gammaproteobacteria</taxon>
        <taxon>Alteromonadales</taxon>
        <taxon>Pseudoalteromonadaceae</taxon>
        <taxon>Pseudoalteromonas</taxon>
    </lineage>
</organism>